<organism evidence="2 3">
    <name type="scientific">Thermoproteota archaeon</name>
    <dbReference type="NCBI Taxonomy" id="2056631"/>
    <lineage>
        <taxon>Archaea</taxon>
        <taxon>Thermoproteota</taxon>
    </lineage>
</organism>
<evidence type="ECO:0000256" key="1">
    <source>
        <dbReference type="SAM" id="Phobius"/>
    </source>
</evidence>
<dbReference type="EMBL" id="QMRA01000117">
    <property type="protein sequence ID" value="RLE52459.1"/>
    <property type="molecule type" value="Genomic_DNA"/>
</dbReference>
<comment type="caution">
    <text evidence="2">The sequence shown here is derived from an EMBL/GenBank/DDBJ whole genome shotgun (WGS) entry which is preliminary data.</text>
</comment>
<keyword evidence="1" id="KW-0812">Transmembrane</keyword>
<proteinExistence type="predicted"/>
<keyword evidence="1" id="KW-0472">Membrane</keyword>
<name>A0A497EZH0_9CREN</name>
<gene>
    <name evidence="2" type="ORF">DRJ26_04710</name>
</gene>
<evidence type="ECO:0000313" key="3">
    <source>
        <dbReference type="Proteomes" id="UP000269499"/>
    </source>
</evidence>
<sequence length="72" mass="8165">MPDYPDYTVPNWIVEQATEIYYADIFAPALAAIVITGKAVIKPDKELLVFGYILIQDEGKLINFGKAIIFWE</sequence>
<keyword evidence="1" id="KW-1133">Transmembrane helix</keyword>
<evidence type="ECO:0000313" key="2">
    <source>
        <dbReference type="EMBL" id="RLE52459.1"/>
    </source>
</evidence>
<reference evidence="2 3" key="1">
    <citation type="submission" date="2018-06" db="EMBL/GenBank/DDBJ databases">
        <title>Extensive metabolic versatility and redundancy in microbially diverse, dynamic hydrothermal sediments.</title>
        <authorList>
            <person name="Dombrowski N."/>
            <person name="Teske A."/>
            <person name="Baker B.J."/>
        </authorList>
    </citation>
    <scope>NUCLEOTIDE SEQUENCE [LARGE SCALE GENOMIC DNA]</scope>
    <source>
        <strain evidence="2">B20_G2</strain>
    </source>
</reference>
<protein>
    <submittedName>
        <fullName evidence="2">Uncharacterized protein</fullName>
    </submittedName>
</protein>
<feature type="transmembrane region" description="Helical" evidence="1">
    <location>
        <begin position="20"/>
        <end position="41"/>
    </location>
</feature>
<dbReference type="AlphaFoldDB" id="A0A497EZH0"/>
<dbReference type="Proteomes" id="UP000269499">
    <property type="component" value="Unassembled WGS sequence"/>
</dbReference>
<accession>A0A497EZH0</accession>